<dbReference type="PATRIC" id="fig|1330534.3.peg.4037"/>
<comment type="caution">
    <text evidence="1">The sequence shown here is derived from an EMBL/GenBank/DDBJ whole genome shotgun (WGS) entry which is preliminary data.</text>
</comment>
<protein>
    <submittedName>
        <fullName evidence="1">Uncharacterized protein</fullName>
    </submittedName>
</protein>
<gene>
    <name evidence="1" type="ORF">L323_20345</name>
</gene>
<dbReference type="EMBL" id="ATAY01000103">
    <property type="protein sequence ID" value="EPR07491.1"/>
    <property type="molecule type" value="Genomic_DNA"/>
</dbReference>
<sequence length="60" mass="6827">MVWESLNVAQHMEIKKAFNREEFNQINIGKSTGDDVKNIDPYCVIANGSKKDAISEHKFS</sequence>
<dbReference type="Proteomes" id="UP000016860">
    <property type="component" value="Unassembled WGS sequence"/>
</dbReference>
<organism evidence="1 2">
    <name type="scientific">Ruminiclostridium papyrosolvens C7</name>
    <dbReference type="NCBI Taxonomy" id="1330534"/>
    <lineage>
        <taxon>Bacteria</taxon>
        <taxon>Bacillati</taxon>
        <taxon>Bacillota</taxon>
        <taxon>Clostridia</taxon>
        <taxon>Eubacteriales</taxon>
        <taxon>Oscillospiraceae</taxon>
        <taxon>Ruminiclostridium</taxon>
    </lineage>
</organism>
<reference evidence="1 2" key="1">
    <citation type="journal article" date="2013" name="Genome Announc.">
        <title>Draft Genome Sequence of the Cellulolytic Bacterium Clostridium papyrosolvens C7 (ATCC 700395).</title>
        <authorList>
            <person name="Zepeda V."/>
            <person name="Dassa B."/>
            <person name="Borovok I."/>
            <person name="Lamed R."/>
            <person name="Bayer E.A."/>
            <person name="Cate J.H."/>
        </authorList>
    </citation>
    <scope>NUCLEOTIDE SEQUENCE [LARGE SCALE GENOMIC DNA]</scope>
    <source>
        <strain evidence="1 2">C7</strain>
    </source>
</reference>
<proteinExistence type="predicted"/>
<dbReference type="RefSeq" id="WP_020817409.1">
    <property type="nucleotide sequence ID" value="NZ_ATAY01000103.1"/>
</dbReference>
<evidence type="ECO:0000313" key="2">
    <source>
        <dbReference type="Proteomes" id="UP000016860"/>
    </source>
</evidence>
<accession>U4QWH0</accession>
<evidence type="ECO:0000313" key="1">
    <source>
        <dbReference type="EMBL" id="EPR07491.1"/>
    </source>
</evidence>
<name>U4QWH0_9FIRM</name>
<dbReference type="AlphaFoldDB" id="U4QWH0"/>
<dbReference type="STRING" id="1330534.L323_20345"/>